<comment type="caution">
    <text evidence="2">The sequence shown here is derived from an EMBL/GenBank/DDBJ whole genome shotgun (WGS) entry which is preliminary data.</text>
</comment>
<dbReference type="InterPro" id="IPR058912">
    <property type="entry name" value="HTH_animal"/>
</dbReference>
<protein>
    <recommendedName>
        <fullName evidence="1">Helix-turn-helix domain-containing protein</fullName>
    </recommendedName>
</protein>
<dbReference type="Pfam" id="PF26215">
    <property type="entry name" value="HTH_animal"/>
    <property type="match status" value="1"/>
</dbReference>
<sequence length="105" mass="12303">MPFLDAIFTRKEDGSVKFTLQRKKTHTDQHLNFASHQPKHQKLGIVRALMNRCDTITTEEGDKKCEMKHMRGVLRFYHDFAQNSNIIGIKDFTIVSLDLRMVVRK</sequence>
<feature type="domain" description="Helix-turn-helix" evidence="1">
    <location>
        <begin position="30"/>
        <end position="74"/>
    </location>
</feature>
<dbReference type="EMBL" id="JAODUO010000413">
    <property type="protein sequence ID" value="KAK2181054.1"/>
    <property type="molecule type" value="Genomic_DNA"/>
</dbReference>
<reference evidence="2" key="1">
    <citation type="journal article" date="2023" name="Mol. Biol. Evol.">
        <title>Third-Generation Sequencing Reveals the Adaptive Role of the Epigenome in Three Deep-Sea Polychaetes.</title>
        <authorList>
            <person name="Perez M."/>
            <person name="Aroh O."/>
            <person name="Sun Y."/>
            <person name="Lan Y."/>
            <person name="Juniper S.K."/>
            <person name="Young C.R."/>
            <person name="Angers B."/>
            <person name="Qian P.Y."/>
        </authorList>
    </citation>
    <scope>NUCLEOTIDE SEQUENCE</scope>
    <source>
        <strain evidence="2">R07B-5</strain>
    </source>
</reference>
<proteinExistence type="predicted"/>
<dbReference type="PANTHER" id="PTHR21301:SF11">
    <property type="entry name" value="GIY-YIG DOMAIN-CONTAINING PROTEIN"/>
    <property type="match status" value="1"/>
</dbReference>
<dbReference type="PANTHER" id="PTHR21301">
    <property type="entry name" value="REVERSE TRANSCRIPTASE"/>
    <property type="match status" value="1"/>
</dbReference>
<evidence type="ECO:0000259" key="1">
    <source>
        <dbReference type="Pfam" id="PF26215"/>
    </source>
</evidence>
<name>A0AAD9L0F9_RIDPI</name>
<dbReference type="Proteomes" id="UP001209878">
    <property type="component" value="Unassembled WGS sequence"/>
</dbReference>
<dbReference type="AlphaFoldDB" id="A0AAD9L0F9"/>
<keyword evidence="3" id="KW-1185">Reference proteome</keyword>
<gene>
    <name evidence="2" type="ORF">NP493_412g02011</name>
</gene>
<evidence type="ECO:0000313" key="3">
    <source>
        <dbReference type="Proteomes" id="UP001209878"/>
    </source>
</evidence>
<evidence type="ECO:0000313" key="2">
    <source>
        <dbReference type="EMBL" id="KAK2181054.1"/>
    </source>
</evidence>
<organism evidence="2 3">
    <name type="scientific">Ridgeia piscesae</name>
    <name type="common">Tubeworm</name>
    <dbReference type="NCBI Taxonomy" id="27915"/>
    <lineage>
        <taxon>Eukaryota</taxon>
        <taxon>Metazoa</taxon>
        <taxon>Spiralia</taxon>
        <taxon>Lophotrochozoa</taxon>
        <taxon>Annelida</taxon>
        <taxon>Polychaeta</taxon>
        <taxon>Sedentaria</taxon>
        <taxon>Canalipalpata</taxon>
        <taxon>Sabellida</taxon>
        <taxon>Siboglinidae</taxon>
        <taxon>Ridgeia</taxon>
    </lineage>
</organism>
<accession>A0AAD9L0F9</accession>